<protein>
    <submittedName>
        <fullName evidence="7">ABC transporter permease</fullName>
    </submittedName>
</protein>
<dbReference type="KEGG" id="wco:G7084_04865"/>
<evidence type="ECO:0000256" key="2">
    <source>
        <dbReference type="ARBA" id="ARBA00022692"/>
    </source>
</evidence>
<keyword evidence="3 5" id="KW-1133">Transmembrane helix</keyword>
<evidence type="ECO:0000256" key="1">
    <source>
        <dbReference type="ARBA" id="ARBA00004141"/>
    </source>
</evidence>
<gene>
    <name evidence="7" type="ORF">G7084_04865</name>
</gene>
<comment type="subcellular location">
    <subcellularLocation>
        <location evidence="1">Membrane</location>
        <topology evidence="1">Multi-pass membrane protein</topology>
    </subcellularLocation>
</comment>
<evidence type="ECO:0000256" key="5">
    <source>
        <dbReference type="SAM" id="Phobius"/>
    </source>
</evidence>
<accession>A0A6G8B065</accession>
<keyword evidence="8" id="KW-1185">Reference proteome</keyword>
<dbReference type="Pfam" id="PF01061">
    <property type="entry name" value="ABC2_membrane"/>
    <property type="match status" value="1"/>
</dbReference>
<proteinExistence type="predicted"/>
<evidence type="ECO:0000256" key="3">
    <source>
        <dbReference type="ARBA" id="ARBA00022989"/>
    </source>
</evidence>
<dbReference type="PANTHER" id="PTHR43229:SF2">
    <property type="entry name" value="NODULATION PROTEIN J"/>
    <property type="match status" value="1"/>
</dbReference>
<dbReference type="RefSeq" id="WP_166010566.1">
    <property type="nucleotide sequence ID" value="NZ_CP049888.1"/>
</dbReference>
<dbReference type="Proteomes" id="UP000500741">
    <property type="component" value="Chromosome"/>
</dbReference>
<dbReference type="GO" id="GO:0016020">
    <property type="term" value="C:membrane"/>
    <property type="evidence" value="ECO:0007669"/>
    <property type="project" value="UniProtKB-SubCell"/>
</dbReference>
<dbReference type="EMBL" id="CP049888">
    <property type="protein sequence ID" value="QIL50704.1"/>
    <property type="molecule type" value="Genomic_DNA"/>
</dbReference>
<sequence>MSALVKRNLLRYFQSKSNVFLSIFSPLLILGLYEIFLKHNLSINFKDQMVLLNQWLLGGALSVTTLTTSFNILKTKVTDELGGQKANLLVNGLSMRQIMGSYLTASGIVGFIMTTIIYFIYVIFFELQGEFFINFEQLGNVVSMILLNTLISVAINGAIVTFIHDESALQGVGTALNTMSGFLVGAYVPIGIVPTGAQHLMQGWPGFLTASVFRNQLITTPLTLSEKKYLGTIINWGNHQLTHVEIYLILISVSVILIIITMLGSRE</sequence>
<feature type="domain" description="ABC-2 type transporter transmembrane" evidence="6">
    <location>
        <begin position="2"/>
        <end position="202"/>
    </location>
</feature>
<feature type="transmembrane region" description="Helical" evidence="5">
    <location>
        <begin position="20"/>
        <end position="37"/>
    </location>
</feature>
<dbReference type="InterPro" id="IPR013525">
    <property type="entry name" value="ABC2_TM"/>
</dbReference>
<organism evidence="7 8">
    <name type="scientific">Weissella coleopterorum</name>
    <dbReference type="NCBI Taxonomy" id="2714949"/>
    <lineage>
        <taxon>Bacteria</taxon>
        <taxon>Bacillati</taxon>
        <taxon>Bacillota</taxon>
        <taxon>Bacilli</taxon>
        <taxon>Lactobacillales</taxon>
        <taxon>Lactobacillaceae</taxon>
        <taxon>Weissella</taxon>
    </lineage>
</organism>
<name>A0A6G8B065_9LACO</name>
<dbReference type="PANTHER" id="PTHR43229">
    <property type="entry name" value="NODULATION PROTEIN J"/>
    <property type="match status" value="1"/>
</dbReference>
<feature type="transmembrane region" description="Helical" evidence="5">
    <location>
        <begin position="175"/>
        <end position="197"/>
    </location>
</feature>
<dbReference type="GO" id="GO:0140359">
    <property type="term" value="F:ABC-type transporter activity"/>
    <property type="evidence" value="ECO:0007669"/>
    <property type="project" value="InterPro"/>
</dbReference>
<feature type="transmembrane region" description="Helical" evidence="5">
    <location>
        <begin position="144"/>
        <end position="163"/>
    </location>
</feature>
<reference evidence="7 8" key="1">
    <citation type="submission" date="2020-03" db="EMBL/GenBank/DDBJ databases">
        <title>Weissella sp. nov., isolated from Cybister lewisianus.</title>
        <authorList>
            <person name="Hyun D.-W."/>
            <person name="Bae J.-W."/>
        </authorList>
    </citation>
    <scope>NUCLEOTIDE SEQUENCE [LARGE SCALE GENOMIC DNA]</scope>
    <source>
        <strain evidence="7 8">HDW19</strain>
    </source>
</reference>
<evidence type="ECO:0000259" key="6">
    <source>
        <dbReference type="Pfam" id="PF01061"/>
    </source>
</evidence>
<evidence type="ECO:0000313" key="7">
    <source>
        <dbReference type="EMBL" id="QIL50704.1"/>
    </source>
</evidence>
<evidence type="ECO:0000256" key="4">
    <source>
        <dbReference type="ARBA" id="ARBA00023136"/>
    </source>
</evidence>
<keyword evidence="2 5" id="KW-0812">Transmembrane</keyword>
<feature type="transmembrane region" description="Helical" evidence="5">
    <location>
        <begin position="102"/>
        <end position="124"/>
    </location>
</feature>
<keyword evidence="4 5" id="KW-0472">Membrane</keyword>
<feature type="transmembrane region" description="Helical" evidence="5">
    <location>
        <begin position="246"/>
        <end position="264"/>
    </location>
</feature>
<dbReference type="AlphaFoldDB" id="A0A6G8B065"/>
<dbReference type="InterPro" id="IPR051784">
    <property type="entry name" value="Nod_factor_ABC_transporter"/>
</dbReference>
<evidence type="ECO:0000313" key="8">
    <source>
        <dbReference type="Proteomes" id="UP000500741"/>
    </source>
</evidence>